<protein>
    <submittedName>
        <fullName evidence="2">Uncharacterized protein</fullName>
    </submittedName>
</protein>
<reference evidence="2 3" key="1">
    <citation type="journal article" date="2009" name="PLoS ONE">
        <title>Methylobacterium genome sequences: a reference blueprint to investigate microbial metabolism of C1 compounds from natural and industrial sources.</title>
        <authorList>
            <person name="Vuilleumier S."/>
            <person name="Chistoserdova L."/>
            <person name="Lee M.-C."/>
            <person name="Bringel F."/>
            <person name="Lajus A."/>
            <person name="Zhou Y."/>
            <person name="Gourion B."/>
            <person name="Barbe V."/>
            <person name="Chang J."/>
            <person name="Cruveiller S."/>
            <person name="Dossat C."/>
            <person name="Gillett W."/>
            <person name="Gruffaz C."/>
            <person name="Haugen E."/>
            <person name="Hourcade E."/>
            <person name="Levy R."/>
            <person name="Mangenot S."/>
            <person name="Muller E."/>
            <person name="Nadalig T."/>
            <person name="Pagni M."/>
            <person name="Penny C."/>
            <person name="Peyraud R."/>
            <person name="Robinson D.G."/>
            <person name="Roche D."/>
            <person name="Rouy Z."/>
            <person name="Saenampechek C."/>
            <person name="Salvignol G."/>
            <person name="Vallenet D."/>
            <person name="Wu Z."/>
            <person name="Marx C.J."/>
            <person name="Vorholt J.A."/>
            <person name="Olson M.V."/>
            <person name="Kaul R."/>
            <person name="Weissenbach J."/>
            <person name="Medigue C."/>
            <person name="Lidstrom M.E."/>
        </authorList>
    </citation>
    <scope>NUCLEOTIDE SEQUENCE [LARGE SCALE GENOMIC DNA]</scope>
    <source>
        <strain evidence="3">ATCC 14718 / DSM 1338 / JCM 2805 / NCIMB 9133 / AM1</strain>
    </source>
</reference>
<evidence type="ECO:0000313" key="3">
    <source>
        <dbReference type="Proteomes" id="UP000009081"/>
    </source>
</evidence>
<keyword evidence="1" id="KW-0812">Transmembrane</keyword>
<geneLocation type="plasmid" evidence="2 3">
    <name>megaplasmid</name>
</geneLocation>
<name>C5B419_METEA</name>
<dbReference type="EMBL" id="CP001511">
    <property type="protein sequence ID" value="ACS43201.1"/>
    <property type="molecule type" value="Genomic_DNA"/>
</dbReference>
<keyword evidence="2" id="KW-0614">Plasmid</keyword>
<dbReference type="KEGG" id="mea:Mex_2p0328"/>
<sequence length="77" mass="8074">MCVGRTSASSTRGHRFEAVPERFREIASLCPVNDNRIPAIGAPPRLRDAAVSAAWRLVLATSSVGLVAAATCLLGLV</sequence>
<dbReference type="RefSeq" id="WP_012753685.1">
    <property type="nucleotide sequence ID" value="NC_012811.1"/>
</dbReference>
<dbReference type="AlphaFoldDB" id="C5B419"/>
<accession>C5B419</accession>
<feature type="transmembrane region" description="Helical" evidence="1">
    <location>
        <begin position="53"/>
        <end position="76"/>
    </location>
</feature>
<gene>
    <name evidence="2" type="ordered locus">MexAM1_META2p0328</name>
</gene>
<evidence type="ECO:0000313" key="2">
    <source>
        <dbReference type="EMBL" id="ACS43201.1"/>
    </source>
</evidence>
<proteinExistence type="predicted"/>
<dbReference type="HOGENOM" id="CLU_2634014_0_0_5"/>
<organism evidence="2 3">
    <name type="scientific">Methylorubrum extorquens (strain ATCC 14718 / DSM 1338 / JCM 2805 / NCIMB 9133 / AM1)</name>
    <name type="common">Methylobacterium extorquens</name>
    <dbReference type="NCBI Taxonomy" id="272630"/>
    <lineage>
        <taxon>Bacteria</taxon>
        <taxon>Pseudomonadati</taxon>
        <taxon>Pseudomonadota</taxon>
        <taxon>Alphaproteobacteria</taxon>
        <taxon>Hyphomicrobiales</taxon>
        <taxon>Methylobacteriaceae</taxon>
        <taxon>Methylorubrum</taxon>
    </lineage>
</organism>
<evidence type="ECO:0000256" key="1">
    <source>
        <dbReference type="SAM" id="Phobius"/>
    </source>
</evidence>
<keyword evidence="3" id="KW-1185">Reference proteome</keyword>
<dbReference type="Proteomes" id="UP000009081">
    <property type="component" value="Plasmid megaplasmid"/>
</dbReference>
<keyword evidence="1" id="KW-1133">Transmembrane helix</keyword>
<keyword evidence="1" id="KW-0472">Membrane</keyword>